<feature type="transmembrane region" description="Helical" evidence="1">
    <location>
        <begin position="20"/>
        <end position="43"/>
    </location>
</feature>
<proteinExistence type="predicted"/>
<dbReference type="Proteomes" id="UP000287352">
    <property type="component" value="Unassembled WGS sequence"/>
</dbReference>
<dbReference type="RefSeq" id="WP_126582552.1">
    <property type="nucleotide sequence ID" value="NZ_BIFR01000002.1"/>
</dbReference>
<keyword evidence="1" id="KW-1133">Transmembrane helix</keyword>
<keyword evidence="1" id="KW-0812">Transmembrane</keyword>
<feature type="transmembrane region" description="Helical" evidence="1">
    <location>
        <begin position="49"/>
        <end position="75"/>
    </location>
</feature>
<dbReference type="AlphaFoldDB" id="A0A402A7D9"/>
<sequence>METQQQDKQRIRRREKIMVVGTGCHTIFFLAALFVPFVIYLMIPVFQTVISVGLFVGLWLFSWMVTYILVAFVLTRYITTTFALKHAWLSRYGIESKATITRYDVKRHVTPSGDEYPSLCFELSWSHPISSTPISIWKKLPSDVCRERHSYDHKELSEECLRQLEYFKPEAPFTVLCDPTDPFFFLTIHPIKPSHYPLPTPQGHHLSVARIILRRPGNTL</sequence>
<gene>
    <name evidence="2" type="ORF">KTT_48970</name>
</gene>
<name>A0A402A7D9_9CHLR</name>
<keyword evidence="1" id="KW-0472">Membrane</keyword>
<evidence type="ECO:0000313" key="3">
    <source>
        <dbReference type="Proteomes" id="UP000287352"/>
    </source>
</evidence>
<accession>A0A402A7D9</accession>
<dbReference type="EMBL" id="BIFR01000002">
    <property type="protein sequence ID" value="GCE15038.1"/>
    <property type="molecule type" value="Genomic_DNA"/>
</dbReference>
<reference evidence="3" key="1">
    <citation type="submission" date="2018-12" db="EMBL/GenBank/DDBJ databases">
        <title>Tengunoibacter tsumagoiensis gen. nov., sp. nov., Dictyobacter kobayashii sp. nov., D. alpinus sp. nov., and D. joshuensis sp. nov. and description of Dictyobacteraceae fam. nov. within the order Ktedonobacterales isolated from Tengu-no-mugimeshi.</title>
        <authorList>
            <person name="Wang C.M."/>
            <person name="Zheng Y."/>
            <person name="Sakai Y."/>
            <person name="Toyoda A."/>
            <person name="Minakuchi Y."/>
            <person name="Abe K."/>
            <person name="Yokota A."/>
            <person name="Yabe S."/>
        </authorList>
    </citation>
    <scope>NUCLEOTIDE SEQUENCE [LARGE SCALE GENOMIC DNA]</scope>
    <source>
        <strain evidence="3">Uno3</strain>
    </source>
</reference>
<evidence type="ECO:0000313" key="2">
    <source>
        <dbReference type="EMBL" id="GCE15038.1"/>
    </source>
</evidence>
<comment type="caution">
    <text evidence="2">The sequence shown here is derived from an EMBL/GenBank/DDBJ whole genome shotgun (WGS) entry which is preliminary data.</text>
</comment>
<protein>
    <submittedName>
        <fullName evidence="2">Uncharacterized protein</fullName>
    </submittedName>
</protein>
<organism evidence="2 3">
    <name type="scientific">Tengunoibacter tsumagoiensis</name>
    <dbReference type="NCBI Taxonomy" id="2014871"/>
    <lineage>
        <taxon>Bacteria</taxon>
        <taxon>Bacillati</taxon>
        <taxon>Chloroflexota</taxon>
        <taxon>Ktedonobacteria</taxon>
        <taxon>Ktedonobacterales</taxon>
        <taxon>Dictyobacteraceae</taxon>
        <taxon>Tengunoibacter</taxon>
    </lineage>
</organism>
<evidence type="ECO:0000256" key="1">
    <source>
        <dbReference type="SAM" id="Phobius"/>
    </source>
</evidence>
<keyword evidence="3" id="KW-1185">Reference proteome</keyword>